<sequence length="121" mass="13415">MFLLRTRQPQRYGAALDNLIAREPHPDAPALRLHEAIRRVAEDGVDAQAGRPPRDRPPLTTSLLEDIATPLDPALAVGEWMAAEARERDYADRFWRDRIAGEAARSLDDGPGFDDDAWGGS</sequence>
<dbReference type="RefSeq" id="WP_245196931.1">
    <property type="nucleotide sequence ID" value="NZ_JAATJE010000002.1"/>
</dbReference>
<feature type="region of interest" description="Disordered" evidence="1">
    <location>
        <begin position="42"/>
        <end position="61"/>
    </location>
</feature>
<comment type="caution">
    <text evidence="2">The sequence shown here is derived from an EMBL/GenBank/DDBJ whole genome shotgun (WGS) entry which is preliminary data.</text>
</comment>
<name>A0ABX0XNW0_9SPHN</name>
<proteinExistence type="predicted"/>
<evidence type="ECO:0000256" key="1">
    <source>
        <dbReference type="SAM" id="MobiDB-lite"/>
    </source>
</evidence>
<reference evidence="2 3" key="1">
    <citation type="submission" date="2020-03" db="EMBL/GenBank/DDBJ databases">
        <title>Genomic Encyclopedia of Type Strains, Phase IV (KMG-IV): sequencing the most valuable type-strain genomes for metagenomic binning, comparative biology and taxonomic classification.</title>
        <authorList>
            <person name="Goeker M."/>
        </authorList>
    </citation>
    <scope>NUCLEOTIDE SEQUENCE [LARGE SCALE GENOMIC DNA]</scope>
    <source>
        <strain evidence="2 3">DSM 27651</strain>
    </source>
</reference>
<keyword evidence="3" id="KW-1185">Reference proteome</keyword>
<accession>A0ABX0XNW0</accession>
<protein>
    <submittedName>
        <fullName evidence="2">Uncharacterized protein</fullName>
    </submittedName>
</protein>
<organism evidence="2 3">
    <name type="scientific">Sphingomonas jejuensis</name>
    <dbReference type="NCBI Taxonomy" id="904715"/>
    <lineage>
        <taxon>Bacteria</taxon>
        <taxon>Pseudomonadati</taxon>
        <taxon>Pseudomonadota</taxon>
        <taxon>Alphaproteobacteria</taxon>
        <taxon>Sphingomonadales</taxon>
        <taxon>Sphingomonadaceae</taxon>
        <taxon>Sphingomonas</taxon>
    </lineage>
</organism>
<evidence type="ECO:0000313" key="3">
    <source>
        <dbReference type="Proteomes" id="UP000734218"/>
    </source>
</evidence>
<evidence type="ECO:0000313" key="2">
    <source>
        <dbReference type="EMBL" id="NJC35073.1"/>
    </source>
</evidence>
<dbReference type="EMBL" id="JAATJE010000002">
    <property type="protein sequence ID" value="NJC35073.1"/>
    <property type="molecule type" value="Genomic_DNA"/>
</dbReference>
<gene>
    <name evidence="2" type="ORF">GGR88_002587</name>
</gene>
<dbReference type="Proteomes" id="UP000734218">
    <property type="component" value="Unassembled WGS sequence"/>
</dbReference>